<accession>A0ABD0J7B3</accession>
<dbReference type="AlphaFoldDB" id="A0ABD0J7B3"/>
<comment type="caution">
    <text evidence="1">The sequence shown here is derived from an EMBL/GenBank/DDBJ whole genome shotgun (WGS) entry which is preliminary data.</text>
</comment>
<proteinExistence type="predicted"/>
<sequence>MVSRHMERPVKVKFLRVSVRQSRACHTQTRQPASAGPTCFVGIRLDSRPLLYSTPDSTELYLDTGSDGKLTSILLLTVRV</sequence>
<gene>
    <name evidence="1" type="ORF">BaRGS_00038017</name>
</gene>
<dbReference type="Proteomes" id="UP001519460">
    <property type="component" value="Unassembled WGS sequence"/>
</dbReference>
<protein>
    <submittedName>
        <fullName evidence="1">Uncharacterized protein</fullName>
    </submittedName>
</protein>
<organism evidence="1 2">
    <name type="scientific">Batillaria attramentaria</name>
    <dbReference type="NCBI Taxonomy" id="370345"/>
    <lineage>
        <taxon>Eukaryota</taxon>
        <taxon>Metazoa</taxon>
        <taxon>Spiralia</taxon>
        <taxon>Lophotrochozoa</taxon>
        <taxon>Mollusca</taxon>
        <taxon>Gastropoda</taxon>
        <taxon>Caenogastropoda</taxon>
        <taxon>Sorbeoconcha</taxon>
        <taxon>Cerithioidea</taxon>
        <taxon>Batillariidae</taxon>
        <taxon>Batillaria</taxon>
    </lineage>
</organism>
<evidence type="ECO:0000313" key="1">
    <source>
        <dbReference type="EMBL" id="KAK7463977.1"/>
    </source>
</evidence>
<reference evidence="1 2" key="1">
    <citation type="journal article" date="2023" name="Sci. Data">
        <title>Genome assembly of the Korean intertidal mud-creeper Batillaria attramentaria.</title>
        <authorList>
            <person name="Patra A.K."/>
            <person name="Ho P.T."/>
            <person name="Jun S."/>
            <person name="Lee S.J."/>
            <person name="Kim Y."/>
            <person name="Won Y.J."/>
        </authorList>
    </citation>
    <scope>NUCLEOTIDE SEQUENCE [LARGE SCALE GENOMIC DNA]</scope>
    <source>
        <strain evidence="1">Wonlab-2016</strain>
    </source>
</reference>
<name>A0ABD0J7B3_9CAEN</name>
<dbReference type="EMBL" id="JACVVK020000594">
    <property type="protein sequence ID" value="KAK7463977.1"/>
    <property type="molecule type" value="Genomic_DNA"/>
</dbReference>
<evidence type="ECO:0000313" key="2">
    <source>
        <dbReference type="Proteomes" id="UP001519460"/>
    </source>
</evidence>
<keyword evidence="2" id="KW-1185">Reference proteome</keyword>